<evidence type="ECO:0000259" key="6">
    <source>
        <dbReference type="PROSITE" id="PS51194"/>
    </source>
</evidence>
<protein>
    <submittedName>
        <fullName evidence="7">Uncharacterized protein</fullName>
    </submittedName>
</protein>
<dbReference type="InterPro" id="IPR000330">
    <property type="entry name" value="SNF2_N"/>
</dbReference>
<keyword evidence="2" id="KW-0378">Hydrolase</keyword>
<dbReference type="Gene3D" id="3.40.50.300">
    <property type="entry name" value="P-loop containing nucleotide triphosphate hydrolases"/>
    <property type="match status" value="1"/>
</dbReference>
<keyword evidence="1" id="KW-0547">Nucleotide-binding</keyword>
<dbReference type="STRING" id="135208.A0A4Y9ZV88"/>
<dbReference type="SMART" id="SM00490">
    <property type="entry name" value="HELICc"/>
    <property type="match status" value="1"/>
</dbReference>
<dbReference type="SMART" id="SM00487">
    <property type="entry name" value="DEXDc"/>
    <property type="match status" value="1"/>
</dbReference>
<evidence type="ECO:0000256" key="3">
    <source>
        <dbReference type="ARBA" id="ARBA00022840"/>
    </source>
</evidence>
<dbReference type="SUPFAM" id="SSF52540">
    <property type="entry name" value="P-loop containing nucleoside triphosphate hydrolases"/>
    <property type="match status" value="2"/>
</dbReference>
<feature type="compositionally biased region" description="Low complexity" evidence="4">
    <location>
        <begin position="10"/>
        <end position="21"/>
    </location>
</feature>
<feature type="region of interest" description="Disordered" evidence="4">
    <location>
        <begin position="1"/>
        <end position="56"/>
    </location>
</feature>
<evidence type="ECO:0000259" key="5">
    <source>
        <dbReference type="PROSITE" id="PS51192"/>
    </source>
</evidence>
<feature type="compositionally biased region" description="Basic and acidic residues" evidence="4">
    <location>
        <begin position="441"/>
        <end position="455"/>
    </location>
</feature>
<keyword evidence="8" id="KW-1185">Reference proteome</keyword>
<dbReference type="AlphaFoldDB" id="A0A4Y9ZV88"/>
<feature type="compositionally biased region" description="Acidic residues" evidence="4">
    <location>
        <begin position="231"/>
        <end position="246"/>
    </location>
</feature>
<dbReference type="InterPro" id="IPR038718">
    <property type="entry name" value="SNF2-like_sf"/>
</dbReference>
<feature type="domain" description="Helicase C-terminal" evidence="6">
    <location>
        <begin position="563"/>
        <end position="716"/>
    </location>
</feature>
<organism evidence="7 8">
    <name type="scientific">Hericium alpestre</name>
    <dbReference type="NCBI Taxonomy" id="135208"/>
    <lineage>
        <taxon>Eukaryota</taxon>
        <taxon>Fungi</taxon>
        <taxon>Dikarya</taxon>
        <taxon>Basidiomycota</taxon>
        <taxon>Agaricomycotina</taxon>
        <taxon>Agaricomycetes</taxon>
        <taxon>Russulales</taxon>
        <taxon>Hericiaceae</taxon>
        <taxon>Hericium</taxon>
    </lineage>
</organism>
<dbReference type="Proteomes" id="UP000298061">
    <property type="component" value="Unassembled WGS sequence"/>
</dbReference>
<feature type="compositionally biased region" description="Basic residues" evidence="4">
    <location>
        <begin position="22"/>
        <end position="41"/>
    </location>
</feature>
<dbReference type="PROSITE" id="PS51194">
    <property type="entry name" value="HELICASE_CTER"/>
    <property type="match status" value="1"/>
</dbReference>
<feature type="compositionally biased region" description="Basic residues" evidence="4">
    <location>
        <begin position="195"/>
        <end position="227"/>
    </location>
</feature>
<dbReference type="Pfam" id="PF00271">
    <property type="entry name" value="Helicase_C"/>
    <property type="match status" value="1"/>
</dbReference>
<sequence length="828" mass="93965">MDRSREKHAAAAIIAETPTPAKRGRGKPKAKPALKKNKGKRVRVDSDDEADGDLIPDSKRAKVEVAREENSEKPSFVQPALLTGATLKDYQLDGVAWMVGLWENGISGILADEMGLGKTIQTIAFIAYLRTRVDSPFLIVCPLSVMHNWIDEFQKFAPDIPVCMYHGSPEERKEMRNTDMSLDKLDEACKVTNTPKKKAASKAQPKKGRPAKVKAKPKAKARQTRRKSAVDSDDELAGFTEDGIEESEAKKEPPAEVPVNSTHQKSMFPVVVTTYEIIIKDRQPLSKIKWGYIVVDEGHRLKNMDCKLMQEIKKYTSAGRMVLTGTPLHNNLAELWSLLNFILPDIFDDVDVFQKWFNLPELSTQLSTDRSSHILQTLHSILKPFLLRRVKADVERSLPPKKEYILYAPLSERQREIYDAIVRHDIRRLLVGARPDLEDEHELREDDVAEDEKPDRKLRKQERRNYDVGESDDDDDAYFEALERGRVQDIRQQEPEKSVEQLGKEYAYKTMLKKVNNLHLENVVMQLRKVCSHPFLFDWPLDSRTGQYVVDEQLEDVSGKMMVLERLLEELFKRGHKVLVFSQFTTMLDVIQDWATEFKRWPLCRIDGSSKPMERRREMVRFQTDSPDAPRLFLLSTRAGGLGINLTAADTVVFYDSDWNPQMDLQAADRAHRIGQTKPVLIFRLISKHTIEQKILERATQKRQLEAMIIAKGKFKMPAQAGKQETMTEMATSLLTLEGEKIEVVQSTAAGKASVISDAELDSLLDRRPEVFQGRGKGWTSAGLPKTKGTKKPDASTDGAAFAVYETTHDEGNDALARMLGEDVVDSE</sequence>
<dbReference type="InterPro" id="IPR049730">
    <property type="entry name" value="SNF2/RAD54-like_C"/>
</dbReference>
<dbReference type="Gene3D" id="3.40.50.10810">
    <property type="entry name" value="Tandem AAA-ATPase domain"/>
    <property type="match status" value="2"/>
</dbReference>
<dbReference type="InterPro" id="IPR014001">
    <property type="entry name" value="Helicase_ATP-bd"/>
</dbReference>
<name>A0A4Y9ZV88_9AGAM</name>
<proteinExistence type="predicted"/>
<keyword evidence="3" id="KW-0067">ATP-binding</keyword>
<feature type="domain" description="Helicase ATP-binding" evidence="5">
    <location>
        <begin position="99"/>
        <end position="345"/>
    </location>
</feature>
<feature type="region of interest" description="Disordered" evidence="4">
    <location>
        <begin position="776"/>
        <end position="797"/>
    </location>
</feature>
<dbReference type="PROSITE" id="PS51192">
    <property type="entry name" value="HELICASE_ATP_BIND_1"/>
    <property type="match status" value="1"/>
</dbReference>
<comment type="caution">
    <text evidence="7">The sequence shown here is derived from an EMBL/GenBank/DDBJ whole genome shotgun (WGS) entry which is preliminary data.</text>
</comment>
<dbReference type="Pfam" id="PF00176">
    <property type="entry name" value="SNF2-rel_dom"/>
    <property type="match status" value="1"/>
</dbReference>
<dbReference type="InterPro" id="IPR027417">
    <property type="entry name" value="P-loop_NTPase"/>
</dbReference>
<evidence type="ECO:0000313" key="7">
    <source>
        <dbReference type="EMBL" id="TFY77398.1"/>
    </source>
</evidence>
<reference evidence="7 8" key="1">
    <citation type="submission" date="2019-02" db="EMBL/GenBank/DDBJ databases">
        <title>Genome sequencing of the rare red list fungi Hericium alpestre (H. flagellum).</title>
        <authorList>
            <person name="Buettner E."/>
            <person name="Kellner H."/>
        </authorList>
    </citation>
    <scope>NUCLEOTIDE SEQUENCE [LARGE SCALE GENOMIC DNA]</scope>
    <source>
        <strain evidence="7 8">DSM 108284</strain>
    </source>
</reference>
<dbReference type="PANTHER" id="PTHR10799">
    <property type="entry name" value="SNF2/RAD54 HELICASE FAMILY"/>
    <property type="match status" value="1"/>
</dbReference>
<evidence type="ECO:0000256" key="4">
    <source>
        <dbReference type="SAM" id="MobiDB-lite"/>
    </source>
</evidence>
<feature type="region of interest" description="Disordered" evidence="4">
    <location>
        <begin position="193"/>
        <end position="261"/>
    </location>
</feature>
<dbReference type="EMBL" id="SFCI01000926">
    <property type="protein sequence ID" value="TFY77398.1"/>
    <property type="molecule type" value="Genomic_DNA"/>
</dbReference>
<evidence type="ECO:0000313" key="8">
    <source>
        <dbReference type="Proteomes" id="UP000298061"/>
    </source>
</evidence>
<dbReference type="CDD" id="cd18793">
    <property type="entry name" value="SF2_C_SNF"/>
    <property type="match status" value="1"/>
</dbReference>
<gene>
    <name evidence="7" type="ORF">EWM64_g6613</name>
</gene>
<evidence type="ECO:0000256" key="1">
    <source>
        <dbReference type="ARBA" id="ARBA00022741"/>
    </source>
</evidence>
<dbReference type="GO" id="GO:0005524">
    <property type="term" value="F:ATP binding"/>
    <property type="evidence" value="ECO:0007669"/>
    <property type="project" value="InterPro"/>
</dbReference>
<dbReference type="InterPro" id="IPR001650">
    <property type="entry name" value="Helicase_C-like"/>
</dbReference>
<evidence type="ECO:0000256" key="2">
    <source>
        <dbReference type="ARBA" id="ARBA00022801"/>
    </source>
</evidence>
<dbReference type="GO" id="GO:0016787">
    <property type="term" value="F:hydrolase activity"/>
    <property type="evidence" value="ECO:0007669"/>
    <property type="project" value="UniProtKB-KW"/>
</dbReference>
<dbReference type="OrthoDB" id="5857104at2759"/>
<accession>A0A4Y9ZV88</accession>
<feature type="region of interest" description="Disordered" evidence="4">
    <location>
        <begin position="441"/>
        <end position="474"/>
    </location>
</feature>